<comment type="caution">
    <text evidence="3">The sequence shown here is derived from an EMBL/GenBank/DDBJ whole genome shotgun (WGS) entry which is preliminary data.</text>
</comment>
<dbReference type="PROSITE" id="PS00934">
    <property type="entry name" value="GLYOXALASE_I_1"/>
    <property type="match status" value="1"/>
</dbReference>
<dbReference type="InterPro" id="IPR037523">
    <property type="entry name" value="VOC_core"/>
</dbReference>
<dbReference type="Proteomes" id="UP000178086">
    <property type="component" value="Unassembled WGS sequence"/>
</dbReference>
<dbReference type="PROSITE" id="PS51819">
    <property type="entry name" value="VOC"/>
    <property type="match status" value="1"/>
</dbReference>
<dbReference type="PANTHER" id="PTHR36437">
    <property type="entry name" value="GLYOXALASE/BLEOMYCIN RESISTANCE PROTEIN/DIOXYGENASE"/>
    <property type="match status" value="1"/>
</dbReference>
<dbReference type="GO" id="GO:0004462">
    <property type="term" value="F:lactoylglutathione lyase activity"/>
    <property type="evidence" value="ECO:0007669"/>
    <property type="project" value="InterPro"/>
</dbReference>
<dbReference type="InterPro" id="IPR004360">
    <property type="entry name" value="Glyas_Fos-R_dOase_dom"/>
</dbReference>
<dbReference type="AlphaFoldDB" id="A0A1F2US96"/>
<dbReference type="CDD" id="cd07263">
    <property type="entry name" value="VOC_like"/>
    <property type="match status" value="1"/>
</dbReference>
<dbReference type="Gene3D" id="3.10.180.10">
    <property type="entry name" value="2,3-Dihydroxybiphenyl 1,2-Dioxygenase, domain 1"/>
    <property type="match status" value="1"/>
</dbReference>
<protein>
    <submittedName>
        <fullName evidence="3">Glyoxalase</fullName>
    </submittedName>
</protein>
<dbReference type="InterPro" id="IPR029068">
    <property type="entry name" value="Glyas_Bleomycin-R_OHBP_Dase"/>
</dbReference>
<evidence type="ECO:0000259" key="2">
    <source>
        <dbReference type="PROSITE" id="PS51819"/>
    </source>
</evidence>
<dbReference type="EMBL" id="MELI01000007">
    <property type="protein sequence ID" value="OFW35772.1"/>
    <property type="molecule type" value="Genomic_DNA"/>
</dbReference>
<name>A0A1F2US96_9ACTN</name>
<dbReference type="PANTHER" id="PTHR36437:SF2">
    <property type="entry name" value="GLYOXALASE_BLEOMYCIN RESISTANCE PROTEIN_DIOXYGENASE"/>
    <property type="match status" value="1"/>
</dbReference>
<keyword evidence="1" id="KW-0479">Metal-binding</keyword>
<dbReference type="InterPro" id="IPR018146">
    <property type="entry name" value="Glyoxalase_1_CS"/>
</dbReference>
<reference evidence="3 4" key="1">
    <citation type="journal article" date="2016" name="Nat. Commun.">
        <title>Thousands of microbial genomes shed light on interconnected biogeochemical processes in an aquifer system.</title>
        <authorList>
            <person name="Anantharaman K."/>
            <person name="Brown C.T."/>
            <person name="Hug L.A."/>
            <person name="Sharon I."/>
            <person name="Castelle C.J."/>
            <person name="Probst A.J."/>
            <person name="Thomas B.C."/>
            <person name="Singh A."/>
            <person name="Wilkins M.J."/>
            <person name="Karaoz U."/>
            <person name="Brodie E.L."/>
            <person name="Williams K.H."/>
            <person name="Hubbard S.S."/>
            <person name="Banfield J.F."/>
        </authorList>
    </citation>
    <scope>NUCLEOTIDE SEQUENCE [LARGE SCALE GENOMIC DNA]</scope>
</reference>
<sequence>MKIIHTSVFVSDQGKALKFYTETLGFVKKRDITAEQYRWLTVVSPDDQNGTELILEPNDNPAAKTYQKAIFEQGIPATSFGVSDVHAEHERLKELGVQFTMEPTKVMEHVIIAVFDDACGNLIQIQQTA</sequence>
<proteinExistence type="predicted"/>
<evidence type="ECO:0000313" key="3">
    <source>
        <dbReference type="EMBL" id="OFW35772.1"/>
    </source>
</evidence>
<organism evidence="3 4">
    <name type="scientific">Candidatus Aquicultor primus</name>
    <dbReference type="NCBI Taxonomy" id="1797195"/>
    <lineage>
        <taxon>Bacteria</taxon>
        <taxon>Bacillati</taxon>
        <taxon>Actinomycetota</taxon>
        <taxon>Candidatus Aquicultoria</taxon>
        <taxon>Candidatus Aquicultorales</taxon>
        <taxon>Candidatus Aquicultoraceae</taxon>
        <taxon>Candidatus Aquicultor</taxon>
    </lineage>
</organism>
<gene>
    <name evidence="3" type="ORF">A2074_00130</name>
</gene>
<accession>A0A1F2US96</accession>
<evidence type="ECO:0000256" key="1">
    <source>
        <dbReference type="ARBA" id="ARBA00022723"/>
    </source>
</evidence>
<dbReference type="GO" id="GO:0046872">
    <property type="term" value="F:metal ion binding"/>
    <property type="evidence" value="ECO:0007669"/>
    <property type="project" value="UniProtKB-KW"/>
</dbReference>
<dbReference type="Pfam" id="PF00903">
    <property type="entry name" value="Glyoxalase"/>
    <property type="match status" value="1"/>
</dbReference>
<feature type="domain" description="VOC" evidence="2">
    <location>
        <begin position="2"/>
        <end position="128"/>
    </location>
</feature>
<evidence type="ECO:0000313" key="4">
    <source>
        <dbReference type="Proteomes" id="UP000178086"/>
    </source>
</evidence>
<dbReference type="SUPFAM" id="SSF54593">
    <property type="entry name" value="Glyoxalase/Bleomycin resistance protein/Dihydroxybiphenyl dioxygenase"/>
    <property type="match status" value="1"/>
</dbReference>